<evidence type="ECO:0000313" key="2">
    <source>
        <dbReference type="Proteomes" id="UP001164929"/>
    </source>
</evidence>
<evidence type="ECO:0000313" key="1">
    <source>
        <dbReference type="EMBL" id="KAJ6994648.1"/>
    </source>
</evidence>
<gene>
    <name evidence="1" type="ORF">NC653_017453</name>
</gene>
<comment type="caution">
    <text evidence="1">The sequence shown here is derived from an EMBL/GenBank/DDBJ whole genome shotgun (WGS) entry which is preliminary data.</text>
</comment>
<dbReference type="AlphaFoldDB" id="A0AAD6QQL3"/>
<dbReference type="EMBL" id="JAQIZT010000006">
    <property type="protein sequence ID" value="KAJ6994648.1"/>
    <property type="molecule type" value="Genomic_DNA"/>
</dbReference>
<protein>
    <submittedName>
        <fullName evidence="1">Uncharacterized protein</fullName>
    </submittedName>
</protein>
<accession>A0AAD6QQL3</accession>
<name>A0AAD6QQL3_9ROSI</name>
<sequence>MHQRGMQSLPAAGLKHANMQVNQKPCAIYFWAEARGTGGGRGIREHMQIKDKTWTVSGPLHEWRDALDFI</sequence>
<organism evidence="1 2">
    <name type="scientific">Populus alba x Populus x berolinensis</name>
    <dbReference type="NCBI Taxonomy" id="444605"/>
    <lineage>
        <taxon>Eukaryota</taxon>
        <taxon>Viridiplantae</taxon>
        <taxon>Streptophyta</taxon>
        <taxon>Embryophyta</taxon>
        <taxon>Tracheophyta</taxon>
        <taxon>Spermatophyta</taxon>
        <taxon>Magnoliopsida</taxon>
        <taxon>eudicotyledons</taxon>
        <taxon>Gunneridae</taxon>
        <taxon>Pentapetalae</taxon>
        <taxon>rosids</taxon>
        <taxon>fabids</taxon>
        <taxon>Malpighiales</taxon>
        <taxon>Salicaceae</taxon>
        <taxon>Saliceae</taxon>
        <taxon>Populus</taxon>
    </lineage>
</organism>
<reference evidence="1" key="1">
    <citation type="journal article" date="2023" name="Mol. Ecol. Resour.">
        <title>Chromosome-level genome assembly of a triploid poplar Populus alba 'Berolinensis'.</title>
        <authorList>
            <person name="Chen S."/>
            <person name="Yu Y."/>
            <person name="Wang X."/>
            <person name="Wang S."/>
            <person name="Zhang T."/>
            <person name="Zhou Y."/>
            <person name="He R."/>
            <person name="Meng N."/>
            <person name="Wang Y."/>
            <person name="Liu W."/>
            <person name="Liu Z."/>
            <person name="Liu J."/>
            <person name="Guo Q."/>
            <person name="Huang H."/>
            <person name="Sederoff R.R."/>
            <person name="Wang G."/>
            <person name="Qu G."/>
            <person name="Chen S."/>
        </authorList>
    </citation>
    <scope>NUCLEOTIDE SEQUENCE</scope>
    <source>
        <strain evidence="1">SC-2020</strain>
    </source>
</reference>
<keyword evidence="2" id="KW-1185">Reference proteome</keyword>
<proteinExistence type="predicted"/>
<dbReference type="Proteomes" id="UP001164929">
    <property type="component" value="Chromosome 6"/>
</dbReference>